<dbReference type="EMBL" id="CACRXK020015533">
    <property type="protein sequence ID" value="CAB4028525.1"/>
    <property type="molecule type" value="Genomic_DNA"/>
</dbReference>
<dbReference type="GO" id="GO:0004672">
    <property type="term" value="F:protein kinase activity"/>
    <property type="evidence" value="ECO:0007669"/>
    <property type="project" value="InterPro"/>
</dbReference>
<evidence type="ECO:0000256" key="1">
    <source>
        <dbReference type="ARBA" id="ARBA00022679"/>
    </source>
</evidence>
<evidence type="ECO:0000259" key="5">
    <source>
        <dbReference type="PROSITE" id="PS50011"/>
    </source>
</evidence>
<dbReference type="Pfam" id="PF00069">
    <property type="entry name" value="Pkinase"/>
    <property type="match status" value="1"/>
</dbReference>
<dbReference type="GO" id="GO:0005524">
    <property type="term" value="F:ATP binding"/>
    <property type="evidence" value="ECO:0007669"/>
    <property type="project" value="UniProtKB-KW"/>
</dbReference>
<dbReference type="PANTHER" id="PTHR48016:SF56">
    <property type="entry name" value="MAPKK KINASE"/>
    <property type="match status" value="1"/>
</dbReference>
<dbReference type="PROSITE" id="PS00108">
    <property type="entry name" value="PROTEIN_KINASE_ST"/>
    <property type="match status" value="1"/>
</dbReference>
<dbReference type="InterPro" id="IPR008271">
    <property type="entry name" value="Ser/Thr_kinase_AS"/>
</dbReference>
<protein>
    <submittedName>
        <fullName evidence="6">Mitogen-activated kinase kinase kinase 17-like</fullName>
    </submittedName>
</protein>
<gene>
    <name evidence="6" type="ORF">PACLA_8A075240</name>
</gene>
<name>A0A6S7J8S7_PARCT</name>
<feature type="domain" description="Protein kinase" evidence="5">
    <location>
        <begin position="1"/>
        <end position="148"/>
    </location>
</feature>
<dbReference type="AlphaFoldDB" id="A0A6S7J8S7"/>
<keyword evidence="4" id="KW-0067">ATP-binding</keyword>
<dbReference type="InterPro" id="IPR011009">
    <property type="entry name" value="Kinase-like_dom_sf"/>
</dbReference>
<evidence type="ECO:0000313" key="6">
    <source>
        <dbReference type="EMBL" id="CAB4028525.1"/>
    </source>
</evidence>
<dbReference type="InterPro" id="IPR000719">
    <property type="entry name" value="Prot_kinase_dom"/>
</dbReference>
<dbReference type="PROSITE" id="PS50011">
    <property type="entry name" value="PROTEIN_KINASE_DOM"/>
    <property type="match status" value="1"/>
</dbReference>
<sequence length="181" mass="20180">MKPVFKCLAFMHEKGYVHGDLKPDNILYGDNDVKVGDFGLAVDRSETLNIGFCGTVTYMPKELFCGHGEYRPSVDIYEAAGVLSYLLTGSPPWAGYQWDTVIFKVGSGEIPEVPNNCSEEMKNLLKRMFNPDSEKRPTAKELLQDPIFSDTPESVLDEVLLGVLVDTQLLRNYFGVCTNDA</sequence>
<dbReference type="OrthoDB" id="4062651at2759"/>
<dbReference type="InterPro" id="IPR050538">
    <property type="entry name" value="MAP_kinase_kinase_kinase"/>
</dbReference>
<reference evidence="6" key="1">
    <citation type="submission" date="2020-04" db="EMBL/GenBank/DDBJ databases">
        <authorList>
            <person name="Alioto T."/>
            <person name="Alioto T."/>
            <person name="Gomez Garrido J."/>
        </authorList>
    </citation>
    <scope>NUCLEOTIDE SEQUENCE</scope>
    <source>
        <strain evidence="6">A484AB</strain>
    </source>
</reference>
<evidence type="ECO:0000256" key="4">
    <source>
        <dbReference type="ARBA" id="ARBA00022840"/>
    </source>
</evidence>
<dbReference type="SMART" id="SM00220">
    <property type="entry name" value="S_TKc"/>
    <property type="match status" value="1"/>
</dbReference>
<keyword evidence="2" id="KW-0547">Nucleotide-binding</keyword>
<dbReference type="PANTHER" id="PTHR48016">
    <property type="entry name" value="MAP KINASE KINASE KINASE SSK2-RELATED-RELATED"/>
    <property type="match status" value="1"/>
</dbReference>
<keyword evidence="3 6" id="KW-0418">Kinase</keyword>
<keyword evidence="7" id="KW-1185">Reference proteome</keyword>
<evidence type="ECO:0000256" key="3">
    <source>
        <dbReference type="ARBA" id="ARBA00022777"/>
    </source>
</evidence>
<evidence type="ECO:0000313" key="7">
    <source>
        <dbReference type="Proteomes" id="UP001152795"/>
    </source>
</evidence>
<organism evidence="6 7">
    <name type="scientific">Paramuricea clavata</name>
    <name type="common">Red gorgonian</name>
    <name type="synonym">Violescent sea-whip</name>
    <dbReference type="NCBI Taxonomy" id="317549"/>
    <lineage>
        <taxon>Eukaryota</taxon>
        <taxon>Metazoa</taxon>
        <taxon>Cnidaria</taxon>
        <taxon>Anthozoa</taxon>
        <taxon>Octocorallia</taxon>
        <taxon>Malacalcyonacea</taxon>
        <taxon>Plexauridae</taxon>
        <taxon>Paramuricea</taxon>
    </lineage>
</organism>
<dbReference type="Proteomes" id="UP001152795">
    <property type="component" value="Unassembled WGS sequence"/>
</dbReference>
<comment type="caution">
    <text evidence="6">The sequence shown here is derived from an EMBL/GenBank/DDBJ whole genome shotgun (WGS) entry which is preliminary data.</text>
</comment>
<proteinExistence type="predicted"/>
<keyword evidence="1" id="KW-0808">Transferase</keyword>
<dbReference type="Gene3D" id="1.10.510.10">
    <property type="entry name" value="Transferase(Phosphotransferase) domain 1"/>
    <property type="match status" value="1"/>
</dbReference>
<accession>A0A6S7J8S7</accession>
<dbReference type="SUPFAM" id="SSF56112">
    <property type="entry name" value="Protein kinase-like (PK-like)"/>
    <property type="match status" value="1"/>
</dbReference>
<evidence type="ECO:0000256" key="2">
    <source>
        <dbReference type="ARBA" id="ARBA00022741"/>
    </source>
</evidence>